<organism evidence="5">
    <name type="scientific">Candidatus Kentrum sp. FW</name>
    <dbReference type="NCBI Taxonomy" id="2126338"/>
    <lineage>
        <taxon>Bacteria</taxon>
        <taxon>Pseudomonadati</taxon>
        <taxon>Pseudomonadota</taxon>
        <taxon>Gammaproteobacteria</taxon>
        <taxon>Candidatus Kentrum</taxon>
    </lineage>
</organism>
<dbReference type="InterPro" id="IPR031107">
    <property type="entry name" value="Small_HSP"/>
</dbReference>
<protein>
    <submittedName>
        <fullName evidence="5">HSP20 family protein</fullName>
    </submittedName>
</protein>
<dbReference type="Pfam" id="PF00011">
    <property type="entry name" value="HSP20"/>
    <property type="match status" value="1"/>
</dbReference>
<dbReference type="Gene3D" id="2.60.40.790">
    <property type="match status" value="1"/>
</dbReference>
<evidence type="ECO:0000256" key="1">
    <source>
        <dbReference type="PROSITE-ProRule" id="PRU00285"/>
    </source>
</evidence>
<dbReference type="EMBL" id="CAADEW010000107">
    <property type="protein sequence ID" value="VFJ60769.1"/>
    <property type="molecule type" value="Genomic_DNA"/>
</dbReference>
<evidence type="ECO:0000313" key="5">
    <source>
        <dbReference type="EMBL" id="VFJ60769.1"/>
    </source>
</evidence>
<proteinExistence type="inferred from homology"/>
<feature type="domain" description="SHSP" evidence="4">
    <location>
        <begin position="29"/>
        <end position="138"/>
    </location>
</feature>
<comment type="similarity">
    <text evidence="1 2">Belongs to the small heat shock protein (HSP20) family.</text>
</comment>
<dbReference type="EMBL" id="CAADFD010000107">
    <property type="protein sequence ID" value="VFJ65786.1"/>
    <property type="molecule type" value="Genomic_DNA"/>
</dbReference>
<dbReference type="PANTHER" id="PTHR11527">
    <property type="entry name" value="HEAT-SHOCK PROTEIN 20 FAMILY MEMBER"/>
    <property type="match status" value="1"/>
</dbReference>
<dbReference type="InterPro" id="IPR008978">
    <property type="entry name" value="HSP20-like_chaperone"/>
</dbReference>
<accession>A0A450T2S4</accession>
<dbReference type="PROSITE" id="PS01031">
    <property type="entry name" value="SHSP"/>
    <property type="match status" value="1"/>
</dbReference>
<dbReference type="SUPFAM" id="SSF49764">
    <property type="entry name" value="HSP20-like chaperones"/>
    <property type="match status" value="1"/>
</dbReference>
<feature type="region of interest" description="Disordered" evidence="3">
    <location>
        <begin position="1"/>
        <end position="31"/>
    </location>
</feature>
<evidence type="ECO:0000256" key="2">
    <source>
        <dbReference type="RuleBase" id="RU003616"/>
    </source>
</evidence>
<dbReference type="AlphaFoldDB" id="A0A450T2S4"/>
<dbReference type="CDD" id="cd06464">
    <property type="entry name" value="ACD_sHsps-like"/>
    <property type="match status" value="1"/>
</dbReference>
<sequence length="138" mass="15504">MSEEKILSEQKKSAAQDGKPQAGNGERIVPGRFYVPDTDIHEDGEQLVLTMDLPGVEKSDLEINLEKDVLSVEGRVTLADYDGLDPVYTEYNVGHFARTFRLSRQIDQEGITARIDNGVLSLYLKKRQESIPRRIAIS</sequence>
<name>A0A450T2S4_9GAMM</name>
<evidence type="ECO:0000313" key="6">
    <source>
        <dbReference type="EMBL" id="VFJ65786.1"/>
    </source>
</evidence>
<feature type="compositionally biased region" description="Basic and acidic residues" evidence="3">
    <location>
        <begin position="1"/>
        <end position="14"/>
    </location>
</feature>
<evidence type="ECO:0000259" key="4">
    <source>
        <dbReference type="PROSITE" id="PS01031"/>
    </source>
</evidence>
<reference evidence="5" key="1">
    <citation type="submission" date="2019-02" db="EMBL/GenBank/DDBJ databases">
        <authorList>
            <person name="Gruber-Vodicka R. H."/>
            <person name="Seah K. B. B."/>
        </authorList>
    </citation>
    <scope>NUCLEOTIDE SEQUENCE</scope>
    <source>
        <strain evidence="6">BECK_BZ106</strain>
        <strain evidence="5">BECK_BZ15</strain>
    </source>
</reference>
<dbReference type="InterPro" id="IPR002068">
    <property type="entry name" value="A-crystallin/Hsp20_dom"/>
</dbReference>
<evidence type="ECO:0000256" key="3">
    <source>
        <dbReference type="SAM" id="MobiDB-lite"/>
    </source>
</evidence>
<gene>
    <name evidence="5" type="ORF">BECKFW1821A_GA0114235_11072</name>
    <name evidence="6" type="ORF">BECKFW1821B_GA0114236_11073</name>
</gene>